<accession>A0A1I6FTS8</accession>
<dbReference type="STRING" id="670154.SAMN04488002_0309"/>
<dbReference type="RefSeq" id="WP_090211598.1">
    <property type="nucleotide sequence ID" value="NZ_FOYO01000001.1"/>
</dbReference>
<dbReference type="SUPFAM" id="SSF52172">
    <property type="entry name" value="CheY-like"/>
    <property type="match status" value="1"/>
</dbReference>
<evidence type="ECO:0000256" key="1">
    <source>
        <dbReference type="PROSITE-ProRule" id="PRU00169"/>
    </source>
</evidence>
<dbReference type="GO" id="GO:0000160">
    <property type="term" value="P:phosphorelay signal transduction system"/>
    <property type="evidence" value="ECO:0007669"/>
    <property type="project" value="InterPro"/>
</dbReference>
<dbReference type="InterPro" id="IPR011006">
    <property type="entry name" value="CheY-like_superfamily"/>
</dbReference>
<reference evidence="4" key="1">
    <citation type="submission" date="2016-10" db="EMBL/GenBank/DDBJ databases">
        <authorList>
            <person name="Varghese N."/>
            <person name="Submissions S."/>
        </authorList>
    </citation>
    <scope>NUCLEOTIDE SEQUENCE [LARGE SCALE GENOMIC DNA]</scope>
    <source>
        <strain evidence="4">DSM 26921</strain>
    </source>
</reference>
<feature type="domain" description="Response regulatory" evidence="2">
    <location>
        <begin position="2"/>
        <end position="119"/>
    </location>
</feature>
<dbReference type="OrthoDB" id="7874292at2"/>
<dbReference type="AlphaFoldDB" id="A0A1I6FTS8"/>
<dbReference type="Gene3D" id="3.40.50.2300">
    <property type="match status" value="1"/>
</dbReference>
<keyword evidence="4" id="KW-1185">Reference proteome</keyword>
<dbReference type="EMBL" id="FOYO01000001">
    <property type="protein sequence ID" value="SFR33360.1"/>
    <property type="molecule type" value="Genomic_DNA"/>
</dbReference>
<dbReference type="InterPro" id="IPR001789">
    <property type="entry name" value="Sig_transdc_resp-reg_receiver"/>
</dbReference>
<protein>
    <recommendedName>
        <fullName evidence="2">Response regulatory domain-containing protein</fullName>
    </recommendedName>
</protein>
<evidence type="ECO:0000313" key="4">
    <source>
        <dbReference type="Proteomes" id="UP000199658"/>
    </source>
</evidence>
<comment type="caution">
    <text evidence="1">Lacks conserved residue(s) required for the propagation of feature annotation.</text>
</comment>
<evidence type="ECO:0000313" key="3">
    <source>
        <dbReference type="EMBL" id="SFR33360.1"/>
    </source>
</evidence>
<gene>
    <name evidence="3" type="ORF">SAMN04488002_0309</name>
</gene>
<name>A0A1I6FTS8_9RHOB</name>
<organism evidence="3 4">
    <name type="scientific">Litoreibacter janthinus</name>
    <dbReference type="NCBI Taxonomy" id="670154"/>
    <lineage>
        <taxon>Bacteria</taxon>
        <taxon>Pseudomonadati</taxon>
        <taxon>Pseudomonadota</taxon>
        <taxon>Alphaproteobacteria</taxon>
        <taxon>Rhodobacterales</taxon>
        <taxon>Roseobacteraceae</taxon>
        <taxon>Litoreibacter</taxon>
    </lineage>
</organism>
<evidence type="ECO:0000259" key="2">
    <source>
        <dbReference type="PROSITE" id="PS50110"/>
    </source>
</evidence>
<proteinExistence type="predicted"/>
<sequence>MEVLIVENGGGLGKIWADHVGRLGCHVTLVHTQSDAEELLRENAFDVLVINLNLHPHAGDASAIADYANFRRPEAKVVFVTSNSFFSDGSIFRYMPNACAMVPSNTLPSDLAALVEYHAR</sequence>
<dbReference type="Proteomes" id="UP000199658">
    <property type="component" value="Unassembled WGS sequence"/>
</dbReference>
<dbReference type="PROSITE" id="PS50110">
    <property type="entry name" value="RESPONSE_REGULATORY"/>
    <property type="match status" value="1"/>
</dbReference>